<dbReference type="Proteomes" id="UP001501759">
    <property type="component" value="Unassembled WGS sequence"/>
</dbReference>
<accession>A0ABP9J7Q9</accession>
<sequence>MHHATRVAPGTRSARHPVVAVLATAVLTLLVALGLAGPATTGGLATDVAAATGHHLDTGSRADEGCDTLCVLRATTRQEPHHEHPAPRCHVAVRPQSTNVAPPGSARFPTPSRHIPSSQPHAHHDRGRAPPAASGT</sequence>
<keyword evidence="3" id="KW-1185">Reference proteome</keyword>
<evidence type="ECO:0000256" key="1">
    <source>
        <dbReference type="SAM" id="MobiDB-lite"/>
    </source>
</evidence>
<evidence type="ECO:0008006" key="4">
    <source>
        <dbReference type="Google" id="ProtNLM"/>
    </source>
</evidence>
<dbReference type="EMBL" id="BAABKB010000021">
    <property type="protein sequence ID" value="GAA5022102.1"/>
    <property type="molecule type" value="Genomic_DNA"/>
</dbReference>
<protein>
    <recommendedName>
        <fullName evidence="4">Secreted protein</fullName>
    </recommendedName>
</protein>
<proteinExistence type="predicted"/>
<feature type="region of interest" description="Disordered" evidence="1">
    <location>
        <begin position="77"/>
        <end position="136"/>
    </location>
</feature>
<evidence type="ECO:0000313" key="3">
    <source>
        <dbReference type="Proteomes" id="UP001501759"/>
    </source>
</evidence>
<feature type="compositionally biased region" description="Basic and acidic residues" evidence="1">
    <location>
        <begin position="77"/>
        <end position="86"/>
    </location>
</feature>
<gene>
    <name evidence="2" type="ORF">GCM10023335_53730</name>
</gene>
<organism evidence="2 3">
    <name type="scientific">Streptomyces siamensis</name>
    <dbReference type="NCBI Taxonomy" id="1274986"/>
    <lineage>
        <taxon>Bacteria</taxon>
        <taxon>Bacillati</taxon>
        <taxon>Actinomycetota</taxon>
        <taxon>Actinomycetes</taxon>
        <taxon>Kitasatosporales</taxon>
        <taxon>Streptomycetaceae</taxon>
        <taxon>Streptomyces</taxon>
    </lineage>
</organism>
<name>A0ABP9J7Q9_9ACTN</name>
<evidence type="ECO:0000313" key="2">
    <source>
        <dbReference type="EMBL" id="GAA5022102.1"/>
    </source>
</evidence>
<dbReference type="RefSeq" id="WP_345654505.1">
    <property type="nucleotide sequence ID" value="NZ_BAABKB010000021.1"/>
</dbReference>
<reference evidence="3" key="1">
    <citation type="journal article" date="2019" name="Int. J. Syst. Evol. Microbiol.">
        <title>The Global Catalogue of Microorganisms (GCM) 10K type strain sequencing project: providing services to taxonomists for standard genome sequencing and annotation.</title>
        <authorList>
            <consortium name="The Broad Institute Genomics Platform"/>
            <consortium name="The Broad Institute Genome Sequencing Center for Infectious Disease"/>
            <person name="Wu L."/>
            <person name="Ma J."/>
        </authorList>
    </citation>
    <scope>NUCLEOTIDE SEQUENCE [LARGE SCALE GENOMIC DNA]</scope>
    <source>
        <strain evidence="3">JCM 18409</strain>
    </source>
</reference>
<comment type="caution">
    <text evidence="2">The sequence shown here is derived from an EMBL/GenBank/DDBJ whole genome shotgun (WGS) entry which is preliminary data.</text>
</comment>